<dbReference type="SMART" id="SM00345">
    <property type="entry name" value="HTH_GNTR"/>
    <property type="match status" value="1"/>
</dbReference>
<evidence type="ECO:0000256" key="3">
    <source>
        <dbReference type="ARBA" id="ARBA00023163"/>
    </source>
</evidence>
<dbReference type="PANTHER" id="PTHR30146:SF150">
    <property type="entry name" value="ARABINOSE METABOLISM TRANSCRIPTIONAL REPRESSOR"/>
    <property type="match status" value="1"/>
</dbReference>
<dbReference type="Gene3D" id="3.40.50.2300">
    <property type="match status" value="2"/>
</dbReference>
<dbReference type="CDD" id="cd01541">
    <property type="entry name" value="PBP1_AraR"/>
    <property type="match status" value="1"/>
</dbReference>
<evidence type="ECO:0000256" key="1">
    <source>
        <dbReference type="ARBA" id="ARBA00023015"/>
    </source>
</evidence>
<evidence type="ECO:0000256" key="2">
    <source>
        <dbReference type="ARBA" id="ARBA00023125"/>
    </source>
</evidence>
<dbReference type="KEGG" id="wso:WSWS_01054"/>
<gene>
    <name evidence="4" type="ORF">DFP99_0683</name>
</gene>
<dbReference type="InterPro" id="IPR036388">
    <property type="entry name" value="WH-like_DNA-bd_sf"/>
</dbReference>
<dbReference type="InterPro" id="IPR046335">
    <property type="entry name" value="LacI/GalR-like_sensor"/>
</dbReference>
<dbReference type="CDD" id="cd07377">
    <property type="entry name" value="WHTH_GntR"/>
    <property type="match status" value="1"/>
</dbReference>
<dbReference type="InterPro" id="IPR033532">
    <property type="entry name" value="AraR_ligand_bind_dom"/>
</dbReference>
<dbReference type="PANTHER" id="PTHR30146">
    <property type="entry name" value="LACI-RELATED TRANSCRIPTIONAL REPRESSOR"/>
    <property type="match status" value="1"/>
</dbReference>
<dbReference type="OrthoDB" id="9813468at2"/>
<sequence length="360" mass="40484">MANKYDIVKEGLKKLILSGDYEVNDRLPTESELMAEYGVSRYTIRRAMQDLEVDHYIYRIQGGGMFVDDWRHSEPAKSSDRNIGVITTHLTSYIFPQIVSGIDDVISEQGYSLILSNTHNDPSRERKALVSLMGKSIDGFIVEPTQSALNQENLDLYRELEALHIPVVFINAKYAGLNAPSLTTDDTQAMRDITNYLIEQGHERILGVFQVDDNQGVDRMDGFMQAYRQHPQLSIYGATMMYQTSDSRATLMKRIGSLLTQPQESRPTAVVAYNDQIAIRILDLANSLGLKVPEDLSVVGFDDYTLSKYMTPSLTTLRHVQAQMGRDAATMLLKMIRGEAVASIQYPAELILRNSTSKLD</sequence>
<dbReference type="SUPFAM" id="SSF46785">
    <property type="entry name" value="Winged helix' DNA-binding domain"/>
    <property type="match status" value="1"/>
</dbReference>
<proteinExistence type="predicted"/>
<dbReference type="GO" id="GO:0003700">
    <property type="term" value="F:DNA-binding transcription factor activity"/>
    <property type="evidence" value="ECO:0007669"/>
    <property type="project" value="InterPro"/>
</dbReference>
<dbReference type="PROSITE" id="PS50949">
    <property type="entry name" value="HTH_GNTR"/>
    <property type="match status" value="1"/>
</dbReference>
<dbReference type="EMBL" id="QRAS01000001">
    <property type="protein sequence ID" value="RDL12248.1"/>
    <property type="molecule type" value="Genomic_DNA"/>
</dbReference>
<protein>
    <submittedName>
        <fullName evidence="4">GntR family transcriptional regulator</fullName>
    </submittedName>
</protein>
<keyword evidence="2" id="KW-0238">DNA-binding</keyword>
<dbReference type="Pfam" id="PF13377">
    <property type="entry name" value="Peripla_BP_3"/>
    <property type="match status" value="1"/>
</dbReference>
<dbReference type="InterPro" id="IPR000524">
    <property type="entry name" value="Tscrpt_reg_HTH_GntR"/>
</dbReference>
<dbReference type="AlphaFoldDB" id="A0A288Q718"/>
<name>A0A288Q718_9LACO</name>
<keyword evidence="1" id="KW-0805">Transcription regulation</keyword>
<accession>A0A288Q718</accession>
<evidence type="ECO:0000313" key="5">
    <source>
        <dbReference type="Proteomes" id="UP000254912"/>
    </source>
</evidence>
<dbReference type="InterPro" id="IPR028082">
    <property type="entry name" value="Peripla_BP_I"/>
</dbReference>
<comment type="caution">
    <text evidence="4">The sequence shown here is derived from an EMBL/GenBank/DDBJ whole genome shotgun (WGS) entry which is preliminary data.</text>
</comment>
<dbReference type="GO" id="GO:0000976">
    <property type="term" value="F:transcription cis-regulatory region binding"/>
    <property type="evidence" value="ECO:0007669"/>
    <property type="project" value="TreeGrafter"/>
</dbReference>
<dbReference type="PRINTS" id="PR00035">
    <property type="entry name" value="HTHGNTR"/>
</dbReference>
<keyword evidence="3" id="KW-0804">Transcription</keyword>
<dbReference type="Pfam" id="PF00392">
    <property type="entry name" value="GntR"/>
    <property type="match status" value="1"/>
</dbReference>
<dbReference type="Proteomes" id="UP000254912">
    <property type="component" value="Unassembled WGS sequence"/>
</dbReference>
<dbReference type="GeneID" id="94546244"/>
<dbReference type="Gene3D" id="1.10.10.10">
    <property type="entry name" value="Winged helix-like DNA-binding domain superfamily/Winged helix DNA-binding domain"/>
    <property type="match status" value="1"/>
</dbReference>
<evidence type="ECO:0000313" key="4">
    <source>
        <dbReference type="EMBL" id="RDL12248.1"/>
    </source>
</evidence>
<keyword evidence="5" id="KW-1185">Reference proteome</keyword>
<organism evidence="4 5">
    <name type="scientific">Weissella soli</name>
    <dbReference type="NCBI Taxonomy" id="155866"/>
    <lineage>
        <taxon>Bacteria</taxon>
        <taxon>Bacillati</taxon>
        <taxon>Bacillota</taxon>
        <taxon>Bacilli</taxon>
        <taxon>Lactobacillales</taxon>
        <taxon>Lactobacillaceae</taxon>
        <taxon>Weissella</taxon>
    </lineage>
</organism>
<reference evidence="4 5" key="1">
    <citation type="submission" date="2018-07" db="EMBL/GenBank/DDBJ databases">
        <title>Genomic Encyclopedia of Type Strains, Phase III (KMG-III): the genomes of soil and plant-associated and newly described type strains.</title>
        <authorList>
            <person name="Whitman W."/>
        </authorList>
    </citation>
    <scope>NUCLEOTIDE SEQUENCE [LARGE SCALE GENOMIC DNA]</scope>
    <source>
        <strain evidence="4 5">CECT 7031</strain>
    </source>
</reference>
<dbReference type="SUPFAM" id="SSF53822">
    <property type="entry name" value="Periplasmic binding protein-like I"/>
    <property type="match status" value="1"/>
</dbReference>
<dbReference type="RefSeq" id="WP_070230294.1">
    <property type="nucleotide sequence ID" value="NZ_BJYO01000002.1"/>
</dbReference>
<dbReference type="InterPro" id="IPR036390">
    <property type="entry name" value="WH_DNA-bd_sf"/>
</dbReference>